<name>A0A0H1BPK3_9EURO</name>
<proteinExistence type="predicted"/>
<evidence type="ECO:0000313" key="1">
    <source>
        <dbReference type="EMBL" id="KLJ13028.1"/>
    </source>
</evidence>
<organism evidence="1 2">
    <name type="scientific">Blastomyces silverae</name>
    <dbReference type="NCBI Taxonomy" id="2060906"/>
    <lineage>
        <taxon>Eukaryota</taxon>
        <taxon>Fungi</taxon>
        <taxon>Dikarya</taxon>
        <taxon>Ascomycota</taxon>
        <taxon>Pezizomycotina</taxon>
        <taxon>Eurotiomycetes</taxon>
        <taxon>Eurotiomycetidae</taxon>
        <taxon>Onygenales</taxon>
        <taxon>Ajellomycetaceae</taxon>
        <taxon>Blastomyces</taxon>
    </lineage>
</organism>
<dbReference type="AlphaFoldDB" id="A0A0H1BPK3"/>
<reference evidence="2" key="1">
    <citation type="journal article" date="2015" name="PLoS Genet.">
        <title>The dynamic genome and transcriptome of the human fungal pathogen Blastomyces and close relative Emmonsia.</title>
        <authorList>
            <person name="Munoz J.F."/>
            <person name="Gauthier G.M."/>
            <person name="Desjardins C.A."/>
            <person name="Gallo J.E."/>
            <person name="Holder J."/>
            <person name="Sullivan T.D."/>
            <person name="Marty A.J."/>
            <person name="Carmen J.C."/>
            <person name="Chen Z."/>
            <person name="Ding L."/>
            <person name="Gujja S."/>
            <person name="Magrini V."/>
            <person name="Misas E."/>
            <person name="Mitreva M."/>
            <person name="Priest M."/>
            <person name="Saif S."/>
            <person name="Whiston E.A."/>
            <person name="Young S."/>
            <person name="Zeng Q."/>
            <person name="Goldman W.E."/>
            <person name="Mardis E.R."/>
            <person name="Taylor J.W."/>
            <person name="McEwen J.G."/>
            <person name="Clay O.K."/>
            <person name="Klein B.S."/>
            <person name="Cuomo C.A."/>
        </authorList>
    </citation>
    <scope>NUCLEOTIDE SEQUENCE [LARGE SCALE GENOMIC DNA]</scope>
    <source>
        <strain evidence="2">UAMH 139</strain>
    </source>
</reference>
<dbReference type="EMBL" id="LDEV01000559">
    <property type="protein sequence ID" value="KLJ13028.1"/>
    <property type="molecule type" value="Genomic_DNA"/>
</dbReference>
<accession>A0A0H1BPK3</accession>
<evidence type="ECO:0000313" key="2">
    <source>
        <dbReference type="Proteomes" id="UP000053573"/>
    </source>
</evidence>
<keyword evidence="2" id="KW-1185">Reference proteome</keyword>
<dbReference type="Proteomes" id="UP000053573">
    <property type="component" value="Unassembled WGS sequence"/>
</dbReference>
<protein>
    <submittedName>
        <fullName evidence="1">Uncharacterized protein</fullName>
    </submittedName>
</protein>
<comment type="caution">
    <text evidence="1">The sequence shown here is derived from an EMBL/GenBank/DDBJ whole genome shotgun (WGS) entry which is preliminary data.</text>
</comment>
<sequence>MTDLNLRVFLIMGERERGPISIVQKPSYAFAPPDSLLQYIAELLLLTSNYLSNQNVPIQTTITPIPIPPYFSWRKIPLQACKKHQPGPH</sequence>
<gene>
    <name evidence="1" type="ORF">EMPG_12013</name>
</gene>
<dbReference type="OrthoDB" id="10414609at2759"/>